<dbReference type="GO" id="GO:0005975">
    <property type="term" value="P:carbohydrate metabolic process"/>
    <property type="evidence" value="ECO:0007669"/>
    <property type="project" value="InterPro"/>
</dbReference>
<name>A0A1W6YZA6_9BORD</name>
<gene>
    <name evidence="2" type="ORF">CAL13_09710</name>
</gene>
<feature type="domain" description="NodB homology" evidence="1">
    <location>
        <begin position="49"/>
        <end position="266"/>
    </location>
</feature>
<dbReference type="Proteomes" id="UP000194139">
    <property type="component" value="Chromosome"/>
</dbReference>
<evidence type="ECO:0000259" key="1">
    <source>
        <dbReference type="PROSITE" id="PS51677"/>
    </source>
</evidence>
<organism evidence="2 3">
    <name type="scientific">Bordetella genomosp. 9</name>
    <dbReference type="NCBI Taxonomy" id="1416803"/>
    <lineage>
        <taxon>Bacteria</taxon>
        <taxon>Pseudomonadati</taxon>
        <taxon>Pseudomonadota</taxon>
        <taxon>Betaproteobacteria</taxon>
        <taxon>Burkholderiales</taxon>
        <taxon>Alcaligenaceae</taxon>
        <taxon>Bordetella</taxon>
    </lineage>
</organism>
<evidence type="ECO:0000313" key="2">
    <source>
        <dbReference type="EMBL" id="ARP86445.1"/>
    </source>
</evidence>
<dbReference type="PROSITE" id="PS51677">
    <property type="entry name" value="NODB"/>
    <property type="match status" value="1"/>
</dbReference>
<dbReference type="GO" id="GO:0016810">
    <property type="term" value="F:hydrolase activity, acting on carbon-nitrogen (but not peptide) bonds"/>
    <property type="evidence" value="ECO:0007669"/>
    <property type="project" value="InterPro"/>
</dbReference>
<dbReference type="Pfam" id="PF01522">
    <property type="entry name" value="Polysacc_deac_1"/>
    <property type="match status" value="1"/>
</dbReference>
<reference evidence="2 3" key="1">
    <citation type="submission" date="2017-05" db="EMBL/GenBank/DDBJ databases">
        <title>Complete and WGS of Bordetella genogroups.</title>
        <authorList>
            <person name="Spilker T."/>
            <person name="LiPuma J."/>
        </authorList>
    </citation>
    <scope>NUCLEOTIDE SEQUENCE [LARGE SCALE GENOMIC DNA]</scope>
    <source>
        <strain evidence="2 3">AU17164</strain>
    </source>
</reference>
<keyword evidence="3" id="KW-1185">Reference proteome</keyword>
<accession>A0A1W6YZA6</accession>
<proteinExistence type="predicted"/>
<dbReference type="SUPFAM" id="SSF88713">
    <property type="entry name" value="Glycoside hydrolase/deacetylase"/>
    <property type="match status" value="1"/>
</dbReference>
<dbReference type="AlphaFoldDB" id="A0A1W6YZA6"/>
<dbReference type="InterPro" id="IPR011330">
    <property type="entry name" value="Glyco_hydro/deAcase_b/a-brl"/>
</dbReference>
<evidence type="ECO:0000313" key="3">
    <source>
        <dbReference type="Proteomes" id="UP000194139"/>
    </source>
</evidence>
<dbReference type="Gene3D" id="3.20.20.370">
    <property type="entry name" value="Glycoside hydrolase/deacetylase"/>
    <property type="match status" value="1"/>
</dbReference>
<dbReference type="PANTHER" id="PTHR47561:SF1">
    <property type="entry name" value="POLYSACCHARIDE DEACETYLASE FAMILY PROTEIN (AFU_ORTHOLOGUE AFUA_6G05030)"/>
    <property type="match status" value="1"/>
</dbReference>
<dbReference type="EMBL" id="CP021109">
    <property type="protein sequence ID" value="ARP86445.1"/>
    <property type="molecule type" value="Genomic_DNA"/>
</dbReference>
<protein>
    <recommendedName>
        <fullName evidence="1">NodB homology domain-containing protein</fullName>
    </recommendedName>
</protein>
<sequence>MVPGQPQQHGRGFLSMSTYTWPDGARAVVLLTVNFDAESFDLKEVPPERMFGRYSYGRYGIRAGFPRLVALLKKHAVPATFFVPGTDARRNPGLIRELAGEGHEIAARGVGLEDFGALGDQEVEVLKASRDILADVVGIAPEGFRAPAGQLSSRTLERLAETGYTYDATFQDADFPYVFGLSGGRKLVELPSSFALDDAPIYSARHTHARLLSIWRDEVAAMHDEGTLIPITVNLRGDFGSTRAARIAVLDTLLTELRQMAGVRFMTGRQLAAHTLAQNPSPEPDPYLAHAETLANTVYRGDLAIRPL</sequence>
<dbReference type="PANTHER" id="PTHR47561">
    <property type="entry name" value="POLYSACCHARIDE DEACETYLASE FAMILY PROTEIN (AFU_ORTHOLOGUE AFUA_6G05030)"/>
    <property type="match status" value="1"/>
</dbReference>
<dbReference type="InterPro" id="IPR002509">
    <property type="entry name" value="NODB_dom"/>
</dbReference>